<reference evidence="12 14" key="2">
    <citation type="journal article" date="2013" name="Nature">
        <title>Insights into bilaterian evolution from three spiralian genomes.</title>
        <authorList>
            <person name="Simakov O."/>
            <person name="Marletaz F."/>
            <person name="Cho S.J."/>
            <person name="Edsinger-Gonzales E."/>
            <person name="Havlak P."/>
            <person name="Hellsten U."/>
            <person name="Kuo D.H."/>
            <person name="Larsson T."/>
            <person name="Lv J."/>
            <person name="Arendt D."/>
            <person name="Savage R."/>
            <person name="Osoegawa K."/>
            <person name="de Jong P."/>
            <person name="Grimwood J."/>
            <person name="Chapman J.A."/>
            <person name="Shapiro H."/>
            <person name="Aerts A."/>
            <person name="Otillar R.P."/>
            <person name="Terry A.Y."/>
            <person name="Boore J.L."/>
            <person name="Grigoriev I.V."/>
            <person name="Lindberg D.R."/>
            <person name="Seaver E.C."/>
            <person name="Weisblat D.A."/>
            <person name="Putnam N.H."/>
            <person name="Rokhsar D.S."/>
        </authorList>
    </citation>
    <scope>NUCLEOTIDE SEQUENCE</scope>
</reference>
<dbReference type="Pfam" id="PF00505">
    <property type="entry name" value="HMG_box"/>
    <property type="match status" value="1"/>
</dbReference>
<keyword evidence="4" id="KW-0805">Transcription regulation</keyword>
<dbReference type="PANTHER" id="PTHR10373:SF38">
    <property type="entry name" value="PROTEIN PANGOLIN, ISOFORM J"/>
    <property type="match status" value="1"/>
</dbReference>
<keyword evidence="5 9" id="KW-0238">DNA-binding</keyword>
<dbReference type="InterPro" id="IPR024940">
    <property type="entry name" value="TCF/LEF"/>
</dbReference>
<feature type="region of interest" description="Disordered" evidence="10">
    <location>
        <begin position="116"/>
        <end position="185"/>
    </location>
</feature>
<dbReference type="InterPro" id="IPR009071">
    <property type="entry name" value="HMG_box_dom"/>
</dbReference>
<dbReference type="CTD" id="20194880"/>
<dbReference type="EnsemblMetazoa" id="HelroT107147">
    <property type="protein sequence ID" value="HelroP107147"/>
    <property type="gene ID" value="HelroG107147"/>
</dbReference>
<evidence type="ECO:0000256" key="2">
    <source>
        <dbReference type="ARBA" id="ARBA00006569"/>
    </source>
</evidence>
<dbReference type="HOGENOM" id="CLU_1397744_0_0_1"/>
<evidence type="ECO:0000313" key="13">
    <source>
        <dbReference type="EnsemblMetazoa" id="HelroP107147"/>
    </source>
</evidence>
<organism evidence="13 14">
    <name type="scientific">Helobdella robusta</name>
    <name type="common">Californian leech</name>
    <dbReference type="NCBI Taxonomy" id="6412"/>
    <lineage>
        <taxon>Eukaryota</taxon>
        <taxon>Metazoa</taxon>
        <taxon>Spiralia</taxon>
        <taxon>Lophotrochozoa</taxon>
        <taxon>Annelida</taxon>
        <taxon>Clitellata</taxon>
        <taxon>Hirudinea</taxon>
        <taxon>Rhynchobdellida</taxon>
        <taxon>Glossiphoniidae</taxon>
        <taxon>Helobdella</taxon>
    </lineage>
</organism>
<comment type="similarity">
    <text evidence="2">Belongs to the TCF/LEF family.</text>
</comment>
<proteinExistence type="inferred from homology"/>
<evidence type="ECO:0000256" key="4">
    <source>
        <dbReference type="ARBA" id="ARBA00023015"/>
    </source>
</evidence>
<evidence type="ECO:0000313" key="14">
    <source>
        <dbReference type="Proteomes" id="UP000015101"/>
    </source>
</evidence>
<protein>
    <recommendedName>
        <fullName evidence="11">HMG box domain-containing protein</fullName>
    </recommendedName>
</protein>
<dbReference type="GO" id="GO:0003677">
    <property type="term" value="F:DNA binding"/>
    <property type="evidence" value="ECO:0007669"/>
    <property type="project" value="UniProtKB-UniRule"/>
</dbReference>
<evidence type="ECO:0000256" key="1">
    <source>
        <dbReference type="ARBA" id="ARBA00004123"/>
    </source>
</evidence>
<dbReference type="EMBL" id="KB097143">
    <property type="protein sequence ID" value="ESN99051.1"/>
    <property type="molecule type" value="Genomic_DNA"/>
</dbReference>
<evidence type="ECO:0000256" key="3">
    <source>
        <dbReference type="ARBA" id="ARBA00022687"/>
    </source>
</evidence>
<keyword evidence="14" id="KW-1185">Reference proteome</keyword>
<accession>T1EE78</accession>
<dbReference type="InParanoid" id="T1EE78"/>
<evidence type="ECO:0000256" key="8">
    <source>
        <dbReference type="ARBA" id="ARBA00023242"/>
    </source>
</evidence>
<feature type="domain" description="HMG box" evidence="11">
    <location>
        <begin position="46"/>
        <end position="114"/>
    </location>
</feature>
<dbReference type="CDD" id="cd21996">
    <property type="entry name" value="HMG-box_TCF7-like"/>
    <property type="match status" value="1"/>
</dbReference>
<keyword evidence="7" id="KW-0804">Transcription</keyword>
<evidence type="ECO:0000256" key="9">
    <source>
        <dbReference type="PROSITE-ProRule" id="PRU00267"/>
    </source>
</evidence>
<gene>
    <name evidence="13" type="primary">20194880</name>
    <name evidence="12" type="ORF">HELRODRAFT_107147</name>
</gene>
<dbReference type="AlphaFoldDB" id="T1EE78"/>
<dbReference type="SMART" id="SM00398">
    <property type="entry name" value="HMG"/>
    <property type="match status" value="1"/>
</dbReference>
<evidence type="ECO:0000313" key="12">
    <source>
        <dbReference type="EMBL" id="ESN99051.1"/>
    </source>
</evidence>
<dbReference type="EMBL" id="AMQM01001104">
    <property type="status" value="NOT_ANNOTATED_CDS"/>
    <property type="molecule type" value="Genomic_DNA"/>
</dbReference>
<keyword evidence="3" id="KW-0879">Wnt signaling pathway</keyword>
<dbReference type="KEGG" id="hro:HELRODRAFT_107147"/>
<dbReference type="GO" id="GO:0005634">
    <property type="term" value="C:nucleus"/>
    <property type="evidence" value="ECO:0007669"/>
    <property type="project" value="UniProtKB-SubCell"/>
</dbReference>
<feature type="compositionally biased region" description="Basic and acidic residues" evidence="10">
    <location>
        <begin position="142"/>
        <end position="152"/>
    </location>
</feature>
<dbReference type="Proteomes" id="UP000015101">
    <property type="component" value="Unassembled WGS sequence"/>
</dbReference>
<dbReference type="GO" id="GO:0016055">
    <property type="term" value="P:Wnt signaling pathway"/>
    <property type="evidence" value="ECO:0007669"/>
    <property type="project" value="UniProtKB-KW"/>
</dbReference>
<sequence>MFFTPTRSQNGLLTTDSQFYPGGYFPCGFNGVVEKNQRATPKKPIIKKPLNAFMLFMKEMRQSVIEECTLKESAAINQILGRKWHALDRSEQAKYYEMAKKEKELHAQKYPGWSARDNYAMSSKKKKRRLENQDSTASSDSDSSRPIKKSDSKSFSSSAMRELSMNGGDHNHHHHPFSPLTNDFSRVNNMSITSL</sequence>
<dbReference type="PANTHER" id="PTHR10373">
    <property type="entry name" value="TRANSCRIPTION FACTOR 7 FAMILY MEMBER"/>
    <property type="match status" value="1"/>
</dbReference>
<name>T1EE78_HELRO</name>
<reference evidence="13" key="3">
    <citation type="submission" date="2015-06" db="UniProtKB">
        <authorList>
            <consortium name="EnsemblMetazoa"/>
        </authorList>
    </citation>
    <scope>IDENTIFICATION</scope>
</reference>
<dbReference type="OMA" id="YQRRIIC"/>
<reference evidence="14" key="1">
    <citation type="submission" date="2012-12" db="EMBL/GenBank/DDBJ databases">
        <authorList>
            <person name="Hellsten U."/>
            <person name="Grimwood J."/>
            <person name="Chapman J.A."/>
            <person name="Shapiro H."/>
            <person name="Aerts A."/>
            <person name="Otillar R.P."/>
            <person name="Terry A.Y."/>
            <person name="Boore J.L."/>
            <person name="Simakov O."/>
            <person name="Marletaz F."/>
            <person name="Cho S.-J."/>
            <person name="Edsinger-Gonzales E."/>
            <person name="Havlak P."/>
            <person name="Kuo D.-H."/>
            <person name="Larsson T."/>
            <person name="Lv J."/>
            <person name="Arendt D."/>
            <person name="Savage R."/>
            <person name="Osoegawa K."/>
            <person name="de Jong P."/>
            <person name="Lindberg D.R."/>
            <person name="Seaver E.C."/>
            <person name="Weisblat D.A."/>
            <person name="Putnam N.H."/>
            <person name="Grigoriev I.V."/>
            <person name="Rokhsar D.S."/>
        </authorList>
    </citation>
    <scope>NUCLEOTIDE SEQUENCE</scope>
</reference>
<feature type="DNA-binding region" description="HMG box" evidence="9">
    <location>
        <begin position="46"/>
        <end position="114"/>
    </location>
</feature>
<evidence type="ECO:0000256" key="10">
    <source>
        <dbReference type="SAM" id="MobiDB-lite"/>
    </source>
</evidence>
<dbReference type="OrthoDB" id="2307332at2759"/>
<dbReference type="RefSeq" id="XP_009022957.1">
    <property type="nucleotide sequence ID" value="XM_009024709.1"/>
</dbReference>
<dbReference type="eggNOG" id="KOG3248">
    <property type="taxonomic scope" value="Eukaryota"/>
</dbReference>
<evidence type="ECO:0000259" key="11">
    <source>
        <dbReference type="PROSITE" id="PS50118"/>
    </source>
</evidence>
<comment type="subcellular location">
    <subcellularLocation>
        <location evidence="1">Nucleus</location>
    </subcellularLocation>
</comment>
<evidence type="ECO:0000256" key="5">
    <source>
        <dbReference type="ARBA" id="ARBA00023125"/>
    </source>
</evidence>
<dbReference type="FunFam" id="1.10.30.10:FF:000001">
    <property type="entry name" value="transcription factor 7 isoform X2"/>
    <property type="match status" value="1"/>
</dbReference>
<keyword evidence="8 9" id="KW-0539">Nucleus</keyword>
<evidence type="ECO:0000256" key="7">
    <source>
        <dbReference type="ARBA" id="ARBA00023163"/>
    </source>
</evidence>
<dbReference type="STRING" id="6412.T1EE78"/>
<evidence type="ECO:0000256" key="6">
    <source>
        <dbReference type="ARBA" id="ARBA00023159"/>
    </source>
</evidence>
<dbReference type="GeneID" id="20194880"/>
<dbReference type="SUPFAM" id="SSF47095">
    <property type="entry name" value="HMG-box"/>
    <property type="match status" value="1"/>
</dbReference>
<dbReference type="PROSITE" id="PS50118">
    <property type="entry name" value="HMG_BOX_2"/>
    <property type="match status" value="1"/>
</dbReference>
<dbReference type="InterPro" id="IPR036910">
    <property type="entry name" value="HMG_box_dom_sf"/>
</dbReference>
<dbReference type="Gene3D" id="1.10.30.10">
    <property type="entry name" value="High mobility group box domain"/>
    <property type="match status" value="1"/>
</dbReference>
<keyword evidence="6" id="KW-0010">Activator</keyword>